<dbReference type="SUPFAM" id="SSF47598">
    <property type="entry name" value="Ribbon-helix-helix"/>
    <property type="match status" value="1"/>
</dbReference>
<organism evidence="1 2">
    <name type="scientific">Neglectibacter timonensis</name>
    <dbReference type="NCBI Taxonomy" id="1776382"/>
    <lineage>
        <taxon>Bacteria</taxon>
        <taxon>Bacillati</taxon>
        <taxon>Bacillota</taxon>
        <taxon>Clostridia</taxon>
        <taxon>Eubacteriales</taxon>
        <taxon>Oscillospiraceae</taxon>
        <taxon>Neglectibacter</taxon>
    </lineage>
</organism>
<dbReference type="Proteomes" id="UP001524473">
    <property type="component" value="Unassembled WGS sequence"/>
</dbReference>
<protein>
    <submittedName>
        <fullName evidence="1">Ribbon-helix-helix domain-containing protein</fullName>
    </submittedName>
</protein>
<dbReference type="RefSeq" id="WP_066867237.1">
    <property type="nucleotide sequence ID" value="NZ_CABKVV010000014.1"/>
</dbReference>
<dbReference type="GeneID" id="90533825"/>
<comment type="caution">
    <text evidence="1">The sequence shown here is derived from an EMBL/GenBank/DDBJ whole genome shotgun (WGS) entry which is preliminary data.</text>
</comment>
<reference evidence="1 2" key="1">
    <citation type="submission" date="2022-06" db="EMBL/GenBank/DDBJ databases">
        <title>Isolation of gut microbiota from human fecal samples.</title>
        <authorList>
            <person name="Pamer E.G."/>
            <person name="Barat B."/>
            <person name="Waligurski E."/>
            <person name="Medina S."/>
            <person name="Paddock L."/>
            <person name="Mostad J."/>
        </authorList>
    </citation>
    <scope>NUCLEOTIDE SEQUENCE [LARGE SCALE GENOMIC DNA]</scope>
    <source>
        <strain evidence="1 2">DFI.9.73</strain>
    </source>
</reference>
<dbReference type="InterPro" id="IPR010985">
    <property type="entry name" value="Ribbon_hlx_hlx"/>
</dbReference>
<proteinExistence type="predicted"/>
<name>A0ABT1RZN0_9FIRM</name>
<keyword evidence="2" id="KW-1185">Reference proteome</keyword>
<accession>A0ABT1RZN0</accession>
<dbReference type="EMBL" id="JANFZH010000019">
    <property type="protein sequence ID" value="MCQ4840144.1"/>
    <property type="molecule type" value="Genomic_DNA"/>
</dbReference>
<gene>
    <name evidence="1" type="ORF">NE695_09480</name>
</gene>
<evidence type="ECO:0000313" key="1">
    <source>
        <dbReference type="EMBL" id="MCQ4840144.1"/>
    </source>
</evidence>
<sequence>MGDPKLKIAPKRYGGESMVISMRLSREMLQEIDGAARATGRTRNEIMSMALEFALDHMEVSSGAEQGAENQQEKE</sequence>
<evidence type="ECO:0000313" key="2">
    <source>
        <dbReference type="Proteomes" id="UP001524473"/>
    </source>
</evidence>